<proteinExistence type="predicted"/>
<evidence type="ECO:0000313" key="1">
    <source>
        <dbReference type="EMBL" id="KRL26057.1"/>
    </source>
</evidence>
<protein>
    <submittedName>
        <fullName evidence="1">Uncharacterized protein</fullName>
    </submittedName>
</protein>
<dbReference type="InterPro" id="IPR046733">
    <property type="entry name" value="DUF6625"/>
</dbReference>
<comment type="caution">
    <text evidence="1">The sequence shown here is derived from an EMBL/GenBank/DDBJ whole genome shotgun (WGS) entry which is preliminary data.</text>
</comment>
<organism evidence="1 2">
    <name type="scientific">Limosilactobacillus mucosae DSM 13345</name>
    <dbReference type="NCBI Taxonomy" id="1423771"/>
    <lineage>
        <taxon>Bacteria</taxon>
        <taxon>Bacillati</taxon>
        <taxon>Bacillota</taxon>
        <taxon>Bacilli</taxon>
        <taxon>Lactobacillales</taxon>
        <taxon>Lactobacillaceae</taxon>
        <taxon>Limosilactobacillus</taxon>
    </lineage>
</organism>
<evidence type="ECO:0000313" key="2">
    <source>
        <dbReference type="Proteomes" id="UP000050901"/>
    </source>
</evidence>
<sequence length="321" mass="38888">MNKICLIVPYFGDIPQYSNLFFKSLSNNKNIDVLLFTDTDFELSLKNLRIVHITFQELVHKIQSLFDFKIVLNAPYKLCDYRPAYGLIFKDYLKDYDFWGYCDLDIVMGDFDKFLTPEILEKYDKIYQHGHLSLYKNTDDINREFMSSYGMDYKKVFTTSVNCVFDELFGIQQKFDHDNYKTYKSWDFFDVDPWKYHLTRVTSNVPQNILKKDFDFKHECFYWKNGHLCRIAADNMNLSNSEYIYFHFQKRKYIVPNNIQSCNDFLYLTNDECLEEPKIVNNVCDIDKYNKFSSFQQINFYLKKEIFIWRRRFNKYILKKG</sequence>
<dbReference type="Pfam" id="PF20330">
    <property type="entry name" value="DUF6625"/>
    <property type="match status" value="1"/>
</dbReference>
<dbReference type="AlphaFoldDB" id="A0A0R1P276"/>
<dbReference type="RefSeq" id="WP_056968062.1">
    <property type="nucleotide sequence ID" value="NZ_AZEQ01000007.1"/>
</dbReference>
<dbReference type="PATRIC" id="fig|1423771.3.peg.1899"/>
<gene>
    <name evidence="1" type="ORF">FC47_GL001835</name>
</gene>
<dbReference type="EMBL" id="AZEQ01000007">
    <property type="protein sequence ID" value="KRL26057.1"/>
    <property type="molecule type" value="Genomic_DNA"/>
</dbReference>
<accession>A0A0R1P276</accession>
<name>A0A0R1P276_LIMMU</name>
<dbReference type="Proteomes" id="UP000050901">
    <property type="component" value="Unassembled WGS sequence"/>
</dbReference>
<reference evidence="1 2" key="1">
    <citation type="journal article" date="2015" name="Genome Announc.">
        <title>Expanding the biotechnology potential of lactobacilli through comparative genomics of 213 strains and associated genera.</title>
        <authorList>
            <person name="Sun Z."/>
            <person name="Harris H.M."/>
            <person name="McCann A."/>
            <person name="Guo C."/>
            <person name="Argimon S."/>
            <person name="Zhang W."/>
            <person name="Yang X."/>
            <person name="Jeffery I.B."/>
            <person name="Cooney J.C."/>
            <person name="Kagawa T.F."/>
            <person name="Liu W."/>
            <person name="Song Y."/>
            <person name="Salvetti E."/>
            <person name="Wrobel A."/>
            <person name="Rasinkangas P."/>
            <person name="Parkhill J."/>
            <person name="Rea M.C."/>
            <person name="O'Sullivan O."/>
            <person name="Ritari J."/>
            <person name="Douillard F.P."/>
            <person name="Paul Ross R."/>
            <person name="Yang R."/>
            <person name="Briner A.E."/>
            <person name="Felis G.E."/>
            <person name="de Vos W.M."/>
            <person name="Barrangou R."/>
            <person name="Klaenhammer T.R."/>
            <person name="Caufield P.W."/>
            <person name="Cui Y."/>
            <person name="Zhang H."/>
            <person name="O'Toole P.W."/>
        </authorList>
    </citation>
    <scope>NUCLEOTIDE SEQUENCE [LARGE SCALE GENOMIC DNA]</scope>
    <source>
        <strain evidence="1 2">DSM 13345</strain>
    </source>
</reference>